<dbReference type="EMBL" id="IACT01005792">
    <property type="protein sequence ID" value="LAC24935.1"/>
    <property type="molecule type" value="mRNA"/>
</dbReference>
<name>A0A6A7G4W1_9CRUS</name>
<evidence type="ECO:0000256" key="12">
    <source>
        <dbReference type="ARBA" id="ARBA00065154"/>
    </source>
</evidence>
<feature type="compositionally biased region" description="Low complexity" evidence="14">
    <location>
        <begin position="381"/>
        <end position="392"/>
    </location>
</feature>
<comment type="subunit">
    <text evidence="12">Interacts with HDAC6.</text>
</comment>
<evidence type="ECO:0000259" key="15">
    <source>
        <dbReference type="Pfam" id="PF00850"/>
    </source>
</evidence>
<feature type="region of interest" description="Disordered" evidence="14">
    <location>
        <begin position="377"/>
        <end position="424"/>
    </location>
</feature>
<feature type="compositionally biased region" description="Polar residues" evidence="14">
    <location>
        <begin position="674"/>
        <end position="685"/>
    </location>
</feature>
<evidence type="ECO:0000256" key="5">
    <source>
        <dbReference type="ARBA" id="ARBA00022801"/>
    </source>
</evidence>
<evidence type="ECO:0000256" key="9">
    <source>
        <dbReference type="ARBA" id="ARBA00023242"/>
    </source>
</evidence>
<comment type="function">
    <text evidence="11">Responsible for the deacetylation of lysine residues on the N-terminal part of the core histones (H2A, H2B, H3 and H4). Histone deacetylation gives a tag for epigenetic repression and plays an important role in transcriptional regulation, cell cycle progression and developmental events. Histone deacetylases act via the formation of large multiprotein complexes.</text>
</comment>
<evidence type="ECO:0000256" key="1">
    <source>
        <dbReference type="ARBA" id="ARBA00004123"/>
    </source>
</evidence>
<comment type="subcellular location">
    <subcellularLocation>
        <location evidence="1">Nucleus</location>
    </subcellularLocation>
</comment>
<dbReference type="Pfam" id="PF00850">
    <property type="entry name" value="Hist_deacetyl"/>
    <property type="match status" value="1"/>
</dbReference>
<protein>
    <recommendedName>
        <fullName evidence="13">Histone deacetylase 11</fullName>
        <ecNumber evidence="3">3.5.1.98</ecNumber>
    </recommendedName>
</protein>
<dbReference type="InterPro" id="IPR037138">
    <property type="entry name" value="His_deacetylse_dom_sf"/>
</dbReference>
<comment type="catalytic activity">
    <reaction evidence="10">
        <text>N(6)-acetyl-L-lysyl-[histone] + H2O = L-lysyl-[histone] + acetate</text>
        <dbReference type="Rhea" id="RHEA:58196"/>
        <dbReference type="Rhea" id="RHEA-COMP:9845"/>
        <dbReference type="Rhea" id="RHEA-COMP:11338"/>
        <dbReference type="ChEBI" id="CHEBI:15377"/>
        <dbReference type="ChEBI" id="CHEBI:29969"/>
        <dbReference type="ChEBI" id="CHEBI:30089"/>
        <dbReference type="ChEBI" id="CHEBI:61930"/>
        <dbReference type="EC" id="3.5.1.98"/>
    </reaction>
</comment>
<keyword evidence="9" id="KW-0539">Nucleus</keyword>
<dbReference type="InterPro" id="IPR000286">
    <property type="entry name" value="HDACs"/>
</dbReference>
<dbReference type="InterPro" id="IPR044150">
    <property type="entry name" value="HDAC_classIV"/>
</dbReference>
<dbReference type="FunFam" id="3.40.800.20:FF:000009">
    <property type="entry name" value="Histone deacetylase 11"/>
    <property type="match status" value="1"/>
</dbReference>
<feature type="region of interest" description="Disordered" evidence="14">
    <location>
        <begin position="441"/>
        <end position="510"/>
    </location>
</feature>
<feature type="compositionally biased region" description="Polar residues" evidence="14">
    <location>
        <begin position="645"/>
        <end position="658"/>
    </location>
</feature>
<keyword evidence="7" id="KW-0805">Transcription regulation</keyword>
<dbReference type="Gene3D" id="3.40.800.20">
    <property type="entry name" value="Histone deacetylase domain"/>
    <property type="match status" value="1"/>
</dbReference>
<evidence type="ECO:0000256" key="6">
    <source>
        <dbReference type="ARBA" id="ARBA00022853"/>
    </source>
</evidence>
<feature type="region of interest" description="Disordered" evidence="14">
    <location>
        <begin position="1"/>
        <end position="25"/>
    </location>
</feature>
<keyword evidence="5" id="KW-0378">Hydrolase</keyword>
<evidence type="ECO:0000256" key="13">
    <source>
        <dbReference type="ARBA" id="ARBA00072450"/>
    </source>
</evidence>
<evidence type="ECO:0000313" key="16">
    <source>
        <dbReference type="EMBL" id="LAC24935.1"/>
    </source>
</evidence>
<feature type="compositionally biased region" description="Low complexity" evidence="14">
    <location>
        <begin position="441"/>
        <end position="472"/>
    </location>
</feature>
<dbReference type="GO" id="GO:0000118">
    <property type="term" value="C:histone deacetylase complex"/>
    <property type="evidence" value="ECO:0007669"/>
    <property type="project" value="TreeGrafter"/>
</dbReference>
<evidence type="ECO:0000256" key="4">
    <source>
        <dbReference type="ARBA" id="ARBA00022491"/>
    </source>
</evidence>
<dbReference type="SUPFAM" id="SSF52768">
    <property type="entry name" value="Arginase/deacetylase"/>
    <property type="match status" value="1"/>
</dbReference>
<sequence>MMAGQPTSSSHSSNNRDVESQMEAGTAAVDKRLVEDSSSSSTGCLLYDVAIGSHQVPIIYRPEYNITLFGLERLHPFDAGKWGRVVQFLKEQKLLVDSALVQPREATKKELLRVHKQSYLNSLKWSVNVARITEVAPAALLPNCLLQRKLLRPFRYQTGGSVLAGRCAVERGWSINVGGGFHHCSGKRGGGGFCAYADISLTIQVLLEHYEHIKKVLILDLDAHQGNGHERDFMGREDVYIMDVYNRLIYPRDEHAKKAISKRIELSPYTENPRYLQAVEQGLEESLQEFAADIVIYNAGTDILEGDPLGLLSITKQGIIKRDELVWEMVVRERQIPIVMLTSGGYQRSTAAIIADSIANLHHTGLIDLKPSTLVSAQPRSTTTTTATSTATAGGGCGITGSNLTRSVSNNKSSPKPFSTSSPSPPFKYAAFLSRCSGGKKSSAVSASESSTPVSGRYSITDSTTSSPPLSTHHQPDQPLPALKIKQEQDQQITTEPCITEEPKNKSESLSENNIDVINKQPQLLHDQSKVEEQLHIHQQQPPSFINIKPNSDIRHSIVSAGSCEYGTPRSTATPGLLTAAQSPSTPCSSNLHPSMTQQASITDSLTPPSPAYRSVAGSINTVNTINSPHTDTSSTPPPHHKSIDSTLSLAQHSSIATPPSHYESADSIEMPGSLQSNTNVLMPP</sequence>
<reference evidence="16" key="1">
    <citation type="submission" date="2017-11" db="EMBL/GenBank/DDBJ databases">
        <title>The sensing device of the deep-sea amphipod.</title>
        <authorList>
            <person name="Kobayashi H."/>
            <person name="Nagahama T."/>
            <person name="Arai W."/>
            <person name="Sasagawa Y."/>
            <person name="Umeda M."/>
            <person name="Hayashi T."/>
            <person name="Nikaido I."/>
            <person name="Watanabe H."/>
            <person name="Oguri K."/>
            <person name="Kitazato H."/>
            <person name="Fujioka K."/>
            <person name="Kido Y."/>
            <person name="Takami H."/>
        </authorList>
    </citation>
    <scope>NUCLEOTIDE SEQUENCE</scope>
    <source>
        <tissue evidence="16">Whole body</tissue>
    </source>
</reference>
<dbReference type="PANTHER" id="PTHR10625">
    <property type="entry name" value="HISTONE DEACETYLASE HDAC1-RELATED"/>
    <property type="match status" value="1"/>
</dbReference>
<dbReference type="InterPro" id="IPR023801">
    <property type="entry name" value="His_deacetylse_dom"/>
</dbReference>
<dbReference type="PANTHER" id="PTHR10625:SF23">
    <property type="entry name" value="HISTONE DEACETYLASE 11"/>
    <property type="match status" value="1"/>
</dbReference>
<evidence type="ECO:0000256" key="11">
    <source>
        <dbReference type="ARBA" id="ARBA00059784"/>
    </source>
</evidence>
<dbReference type="GO" id="GO:0040029">
    <property type="term" value="P:epigenetic regulation of gene expression"/>
    <property type="evidence" value="ECO:0007669"/>
    <property type="project" value="TreeGrafter"/>
</dbReference>
<evidence type="ECO:0000256" key="7">
    <source>
        <dbReference type="ARBA" id="ARBA00023015"/>
    </source>
</evidence>
<evidence type="ECO:0000256" key="10">
    <source>
        <dbReference type="ARBA" id="ARBA00048287"/>
    </source>
</evidence>
<dbReference type="EC" id="3.5.1.98" evidence="3"/>
<comment type="similarity">
    <text evidence="2">Belongs to the histone deacetylase family.</text>
</comment>
<dbReference type="InterPro" id="IPR023696">
    <property type="entry name" value="Ureohydrolase_dom_sf"/>
</dbReference>
<feature type="domain" description="Histone deacetylase" evidence="15">
    <location>
        <begin position="75"/>
        <end position="356"/>
    </location>
</feature>
<dbReference type="GO" id="GO:0141221">
    <property type="term" value="F:histone deacetylase activity, hydrolytic mechanism"/>
    <property type="evidence" value="ECO:0007669"/>
    <property type="project" value="UniProtKB-EC"/>
</dbReference>
<evidence type="ECO:0000256" key="8">
    <source>
        <dbReference type="ARBA" id="ARBA00023163"/>
    </source>
</evidence>
<feature type="compositionally biased region" description="Polar residues" evidence="14">
    <location>
        <begin position="1"/>
        <end position="13"/>
    </location>
</feature>
<keyword evidence="8" id="KW-0804">Transcription</keyword>
<dbReference type="AlphaFoldDB" id="A0A6A7G4W1"/>
<feature type="compositionally biased region" description="Low complexity" evidence="14">
    <location>
        <begin position="407"/>
        <end position="422"/>
    </location>
</feature>
<feature type="region of interest" description="Disordered" evidence="14">
    <location>
        <begin position="623"/>
        <end position="685"/>
    </location>
</feature>
<dbReference type="PRINTS" id="PR01270">
    <property type="entry name" value="HDASUPER"/>
</dbReference>
<evidence type="ECO:0000256" key="3">
    <source>
        <dbReference type="ARBA" id="ARBA00012111"/>
    </source>
</evidence>
<proteinExistence type="evidence at transcript level"/>
<accession>A0A6A7G4W1</accession>
<organism evidence="16">
    <name type="scientific">Hirondellea gigas</name>
    <dbReference type="NCBI Taxonomy" id="1518452"/>
    <lineage>
        <taxon>Eukaryota</taxon>
        <taxon>Metazoa</taxon>
        <taxon>Ecdysozoa</taxon>
        <taxon>Arthropoda</taxon>
        <taxon>Crustacea</taxon>
        <taxon>Multicrustacea</taxon>
        <taxon>Malacostraca</taxon>
        <taxon>Eumalacostraca</taxon>
        <taxon>Peracarida</taxon>
        <taxon>Amphipoda</taxon>
        <taxon>Amphilochidea</taxon>
        <taxon>Lysianassida</taxon>
        <taxon>Lysianassidira</taxon>
        <taxon>Lysianassoidea</taxon>
        <taxon>Lysianassidae</taxon>
        <taxon>Hirondellea</taxon>
    </lineage>
</organism>
<evidence type="ECO:0000256" key="2">
    <source>
        <dbReference type="ARBA" id="ARBA00005947"/>
    </source>
</evidence>
<evidence type="ECO:0000256" key="14">
    <source>
        <dbReference type="SAM" id="MobiDB-lite"/>
    </source>
</evidence>
<keyword evidence="4" id="KW-0678">Repressor</keyword>
<dbReference type="CDD" id="cd09993">
    <property type="entry name" value="HDAC_classIV"/>
    <property type="match status" value="1"/>
</dbReference>
<keyword evidence="6" id="KW-0156">Chromatin regulator</keyword>